<dbReference type="GO" id="GO:0051537">
    <property type="term" value="F:2 iron, 2 sulfur cluster binding"/>
    <property type="evidence" value="ECO:0007669"/>
    <property type="project" value="UniProtKB-KW"/>
</dbReference>
<dbReference type="PANTHER" id="PTHR21496">
    <property type="entry name" value="FERREDOXIN-RELATED"/>
    <property type="match status" value="1"/>
</dbReference>
<dbReference type="SUPFAM" id="SSF50022">
    <property type="entry name" value="ISP domain"/>
    <property type="match status" value="1"/>
</dbReference>
<proteinExistence type="predicted"/>
<evidence type="ECO:0000259" key="5">
    <source>
        <dbReference type="PROSITE" id="PS51296"/>
    </source>
</evidence>
<evidence type="ECO:0000256" key="4">
    <source>
        <dbReference type="ARBA" id="ARBA00023014"/>
    </source>
</evidence>
<keyword evidence="2" id="KW-0479">Metal-binding</keyword>
<dbReference type="InterPro" id="IPR036922">
    <property type="entry name" value="Rieske_2Fe-2S_sf"/>
</dbReference>
<evidence type="ECO:0000256" key="1">
    <source>
        <dbReference type="ARBA" id="ARBA00022714"/>
    </source>
</evidence>
<evidence type="ECO:0000313" key="8">
    <source>
        <dbReference type="EMBL" id="CAB4923556.1"/>
    </source>
</evidence>
<dbReference type="EMBL" id="CAFBMG010000276">
    <property type="protein sequence ID" value="CAB4923556.1"/>
    <property type="molecule type" value="Genomic_DNA"/>
</dbReference>
<sequence length="104" mass="11297">MSERAVRICALDDLTEGEACRFDVEGHRLCVVRLDPQVYVIGDRCSHADVSLSEGEVEDCAIECPKHGSAFDLKTGEPLSLPAVRPVPSYVSSVVDGEVHVMLL</sequence>
<dbReference type="AlphaFoldDB" id="A0A6J7HWM9"/>
<reference evidence="8" key="1">
    <citation type="submission" date="2020-05" db="EMBL/GenBank/DDBJ databases">
        <authorList>
            <person name="Chiriac C."/>
            <person name="Salcher M."/>
            <person name="Ghai R."/>
            <person name="Kavagutti S V."/>
        </authorList>
    </citation>
    <scope>NUCLEOTIDE SEQUENCE</scope>
</reference>
<name>A0A6J7HWM9_9ZZZZ</name>
<keyword evidence="3" id="KW-0408">Iron</keyword>
<dbReference type="Pfam" id="PF00355">
    <property type="entry name" value="Rieske"/>
    <property type="match status" value="1"/>
</dbReference>
<dbReference type="EMBL" id="CAEZYU010000041">
    <property type="protein sequence ID" value="CAB4741021.1"/>
    <property type="molecule type" value="Genomic_DNA"/>
</dbReference>
<feature type="domain" description="Rieske" evidence="5">
    <location>
        <begin position="6"/>
        <end position="101"/>
    </location>
</feature>
<keyword evidence="4" id="KW-0411">Iron-sulfur</keyword>
<dbReference type="PANTHER" id="PTHR21496:SF23">
    <property type="entry name" value="3-PHENYLPROPIONATE_CINNAMIC ACID DIOXYGENASE FERREDOXIN SUBUNIT"/>
    <property type="match status" value="1"/>
</dbReference>
<evidence type="ECO:0000313" key="7">
    <source>
        <dbReference type="EMBL" id="CAB4741021.1"/>
    </source>
</evidence>
<gene>
    <name evidence="6" type="ORF">UFOPK1358_00654</name>
    <name evidence="7" type="ORF">UFOPK2766_01039</name>
    <name evidence="8" type="ORF">UFOPK3519_02061</name>
</gene>
<dbReference type="InterPro" id="IPR017941">
    <property type="entry name" value="Rieske_2Fe-2S"/>
</dbReference>
<evidence type="ECO:0000256" key="3">
    <source>
        <dbReference type="ARBA" id="ARBA00023004"/>
    </source>
</evidence>
<keyword evidence="1" id="KW-0001">2Fe-2S</keyword>
<dbReference type="GO" id="GO:0046872">
    <property type="term" value="F:metal ion binding"/>
    <property type="evidence" value="ECO:0007669"/>
    <property type="project" value="UniProtKB-KW"/>
</dbReference>
<evidence type="ECO:0000313" key="6">
    <source>
        <dbReference type="EMBL" id="CAB4534685.1"/>
    </source>
</evidence>
<accession>A0A6J7HWM9</accession>
<organism evidence="8">
    <name type="scientific">freshwater metagenome</name>
    <dbReference type="NCBI Taxonomy" id="449393"/>
    <lineage>
        <taxon>unclassified sequences</taxon>
        <taxon>metagenomes</taxon>
        <taxon>ecological metagenomes</taxon>
    </lineage>
</organism>
<dbReference type="Gene3D" id="2.102.10.10">
    <property type="entry name" value="Rieske [2Fe-2S] iron-sulphur domain"/>
    <property type="match status" value="1"/>
</dbReference>
<dbReference type="PROSITE" id="PS51296">
    <property type="entry name" value="RIESKE"/>
    <property type="match status" value="1"/>
</dbReference>
<dbReference type="EMBL" id="CAEZSF010000045">
    <property type="protein sequence ID" value="CAB4534685.1"/>
    <property type="molecule type" value="Genomic_DNA"/>
</dbReference>
<protein>
    <submittedName>
        <fullName evidence="8">Unannotated protein</fullName>
    </submittedName>
</protein>
<evidence type="ECO:0000256" key="2">
    <source>
        <dbReference type="ARBA" id="ARBA00022723"/>
    </source>
</evidence>
<dbReference type="CDD" id="cd03528">
    <property type="entry name" value="Rieske_RO_ferredoxin"/>
    <property type="match status" value="1"/>
</dbReference>